<gene>
    <name evidence="2" type="primary">nifE1</name>
    <name evidence="2" type="ordered locus">Awo_c00110</name>
</gene>
<dbReference type="InterPro" id="IPR049939">
    <property type="entry name" value="NifE-like"/>
</dbReference>
<keyword evidence="3" id="KW-1185">Reference proteome</keyword>
<dbReference type="InterPro" id="IPR000510">
    <property type="entry name" value="Nase/OxRdtase_comp1"/>
</dbReference>
<reference evidence="3" key="1">
    <citation type="submission" date="2011-07" db="EMBL/GenBank/DDBJ databases">
        <title>Complete genome sequence of Acetobacterium woodii.</title>
        <authorList>
            <person name="Poehlein A."/>
            <person name="Schmidt S."/>
            <person name="Kaster A.-K."/>
            <person name="Goenrich M."/>
            <person name="Vollmers J."/>
            <person name="Thuermer A."/>
            <person name="Gottschalk G."/>
            <person name="Thauer R.K."/>
            <person name="Daniel R."/>
            <person name="Mueller V."/>
        </authorList>
    </citation>
    <scope>NUCLEOTIDE SEQUENCE [LARGE SCALE GENOMIC DNA]</scope>
    <source>
        <strain evidence="3">ATCC 29683 / DSM 1030 / JCM 2381 / KCTC 1655 / WB1</strain>
    </source>
</reference>
<dbReference type="PANTHER" id="PTHR42956:SF1">
    <property type="entry name" value="NITROGENASE IRON-MOLYBDENUM COFACTOR BIOSYNTHESIS PROTEIN NIFE"/>
    <property type="match status" value="1"/>
</dbReference>
<dbReference type="eggNOG" id="COG2710">
    <property type="taxonomic scope" value="Bacteria"/>
</dbReference>
<dbReference type="OrthoDB" id="495776at2"/>
<organism evidence="2 3">
    <name type="scientific">Acetobacterium woodii (strain ATCC 29683 / DSM 1030 / JCM 2381 / KCTC 1655 / WB1)</name>
    <dbReference type="NCBI Taxonomy" id="931626"/>
    <lineage>
        <taxon>Bacteria</taxon>
        <taxon>Bacillati</taxon>
        <taxon>Bacillota</taxon>
        <taxon>Clostridia</taxon>
        <taxon>Eubacteriales</taxon>
        <taxon>Eubacteriaceae</taxon>
        <taxon>Acetobacterium</taxon>
    </lineage>
</organism>
<proteinExistence type="predicted"/>
<dbReference type="KEGG" id="awo:Awo_c00110"/>
<dbReference type="AlphaFoldDB" id="H6LEB1"/>
<reference evidence="2 3" key="2">
    <citation type="journal article" date="2012" name="PLoS ONE">
        <title>An ancient pathway combining carbon dioxide fixation with the generation and utilization of a sodium ion gradient for ATP synthesis.</title>
        <authorList>
            <person name="Poehlein A."/>
            <person name="Schmidt S."/>
            <person name="Kaster A.K."/>
            <person name="Goenrich M."/>
            <person name="Vollmers J."/>
            <person name="Thurmer A."/>
            <person name="Bertsch J."/>
            <person name="Schuchmann K."/>
            <person name="Voigt B."/>
            <person name="Hecker M."/>
            <person name="Daniel R."/>
            <person name="Thauer R.K."/>
            <person name="Gottschalk G."/>
            <person name="Muller V."/>
        </authorList>
    </citation>
    <scope>NUCLEOTIDE SEQUENCE [LARGE SCALE GENOMIC DNA]</scope>
    <source>
        <strain evidence="3">ATCC 29683 / DSM 1030 / JCM 2381 / KCTC 1655 / WB1</strain>
    </source>
</reference>
<protein>
    <submittedName>
        <fullName evidence="2">Nitrogenase iron-molybdenum cofactor biosynthesis protein NifE1</fullName>
    </submittedName>
</protein>
<name>H6LEB1_ACEWD</name>
<dbReference type="Pfam" id="PF00148">
    <property type="entry name" value="Oxidored_nitro"/>
    <property type="match status" value="1"/>
</dbReference>
<evidence type="ECO:0000259" key="1">
    <source>
        <dbReference type="Pfam" id="PF00148"/>
    </source>
</evidence>
<evidence type="ECO:0000313" key="2">
    <source>
        <dbReference type="EMBL" id="AFA46825.1"/>
    </source>
</evidence>
<dbReference type="PANTHER" id="PTHR42956">
    <property type="entry name" value="NITROGENASE IRON-MOLYBDENUM COFACTOR BIOSYNTHESIS PROTEIN NIFE"/>
    <property type="match status" value="1"/>
</dbReference>
<dbReference type="Proteomes" id="UP000007177">
    <property type="component" value="Chromosome"/>
</dbReference>
<dbReference type="SUPFAM" id="SSF53807">
    <property type="entry name" value="Helical backbone' metal receptor"/>
    <property type="match status" value="1"/>
</dbReference>
<sequence>MRLNRLSEIKKNQDIYGDSAAISCGVFCPTFGVAVSAPLIKEAAVMVVGTAECTWYAKNSCLYHSEDPGYDRFYSCVFEDSDITFGDRGGIKQSLLKIAESEAIQCIFLVSTCIPEIIGEDLEAISKEAQKICGKPILPVHIAHYDNNCNEFGVAIARTLRVQGRLMKPQTVKPGTVNFLGRNFHAGTAGTPKQSELAKCLEQAGVTINLMLPDQCCIKQIYEAPGAALNIVTNEVGRELAEYMQNQFGTPFVEFEASLDINYISAGYQQLEEYLELDLSADYMALQQQAESLVAEARQDLAGKTFINGGRPPDALEVAAFLSALGMKPMLINAYRLNDKSEANRQFILEQGCDPYVNYVANPNAAMSMLTKLQPDLYIGFGNGDYLRQLGISHLETLLPPGKIGYEAIIHVITAIQAALKGGDQDVSCA</sequence>
<dbReference type="Gene3D" id="3.40.50.12380">
    <property type="entry name" value="Nitrogenase MoFe cofactor biosynthesis protein NifE, C-terminal"/>
    <property type="match status" value="1"/>
</dbReference>
<dbReference type="STRING" id="931626.Awo_c00110"/>
<dbReference type="RefSeq" id="WP_014354429.1">
    <property type="nucleotide sequence ID" value="NC_016894.1"/>
</dbReference>
<dbReference type="GO" id="GO:0016491">
    <property type="term" value="F:oxidoreductase activity"/>
    <property type="evidence" value="ECO:0007669"/>
    <property type="project" value="InterPro"/>
</dbReference>
<dbReference type="EMBL" id="CP002987">
    <property type="protein sequence ID" value="AFA46825.1"/>
    <property type="molecule type" value="Genomic_DNA"/>
</dbReference>
<dbReference type="HOGENOM" id="CLU_051833_0_0_9"/>
<accession>H6LEB1</accession>
<dbReference type="Gene3D" id="3.40.50.1980">
    <property type="entry name" value="Nitrogenase molybdenum iron protein domain"/>
    <property type="match status" value="1"/>
</dbReference>
<evidence type="ECO:0000313" key="3">
    <source>
        <dbReference type="Proteomes" id="UP000007177"/>
    </source>
</evidence>
<feature type="domain" description="Nitrogenase/oxidoreductase component 1" evidence="1">
    <location>
        <begin position="28"/>
        <end position="416"/>
    </location>
</feature>